<dbReference type="AlphaFoldDB" id="I7JUF0"/>
<evidence type="ECO:0000256" key="2">
    <source>
        <dbReference type="ARBA" id="ARBA00005675"/>
    </source>
</evidence>
<keyword evidence="11 12" id="KW-0472">Membrane</keyword>
<feature type="transmembrane region" description="Helical" evidence="12">
    <location>
        <begin position="248"/>
        <end position="269"/>
    </location>
</feature>
<feature type="transmembrane region" description="Helical" evidence="12">
    <location>
        <begin position="816"/>
        <end position="836"/>
    </location>
</feature>
<dbReference type="PRINTS" id="PR00119">
    <property type="entry name" value="CATATPASE"/>
</dbReference>
<dbReference type="InterPro" id="IPR001757">
    <property type="entry name" value="P_typ_ATPase"/>
</dbReference>
<evidence type="ECO:0000256" key="10">
    <source>
        <dbReference type="ARBA" id="ARBA00022989"/>
    </source>
</evidence>
<dbReference type="SFLD" id="SFLDG00002">
    <property type="entry name" value="C1.7:_P-type_atpase_like"/>
    <property type="match status" value="1"/>
</dbReference>
<evidence type="ECO:0000256" key="9">
    <source>
        <dbReference type="ARBA" id="ARBA00022967"/>
    </source>
</evidence>
<dbReference type="InterPro" id="IPR044492">
    <property type="entry name" value="P_typ_ATPase_HD_dom"/>
</dbReference>
<dbReference type="GO" id="GO:0005524">
    <property type="term" value="F:ATP binding"/>
    <property type="evidence" value="ECO:0007669"/>
    <property type="project" value="UniProtKB-KW"/>
</dbReference>
<feature type="domain" description="Cation-transporting P-type ATPase N-terminal" evidence="13">
    <location>
        <begin position="8"/>
        <end position="81"/>
    </location>
</feature>
<dbReference type="Pfam" id="PF08282">
    <property type="entry name" value="Hydrolase_3"/>
    <property type="match status" value="1"/>
</dbReference>
<reference evidence="14 15" key="1">
    <citation type="submission" date="2012-06" db="EMBL/GenBank/DDBJ databases">
        <title>Draft Genome Sequence of Lactobacillus hominis Strain CRBIP 24.179T, isolated from human intestine.</title>
        <authorList>
            <person name="Cousin S."/>
            <person name="Ma L."/>
            <person name="Bizet C."/>
            <person name="Loux V."/>
            <person name="Bouchier C."/>
            <person name="Clermont D."/>
            <person name="Creno S."/>
        </authorList>
    </citation>
    <scope>NUCLEOTIDE SEQUENCE [LARGE SCALE GENOMIC DNA]</scope>
    <source>
        <strain evidence="15">CRBIP 24.179T</strain>
    </source>
</reference>
<dbReference type="Pfam" id="PF00690">
    <property type="entry name" value="Cation_ATPase_N"/>
    <property type="match status" value="1"/>
</dbReference>
<evidence type="ECO:0000313" key="15">
    <source>
        <dbReference type="Proteomes" id="UP000009320"/>
    </source>
</evidence>
<comment type="subcellular location">
    <subcellularLocation>
        <location evidence="1">Cell membrane</location>
        <topology evidence="1">Multi-pass membrane protein</topology>
    </subcellularLocation>
</comment>
<keyword evidence="15" id="KW-1185">Reference proteome</keyword>
<dbReference type="FunFam" id="3.40.50.1000:FF:000028">
    <property type="entry name" value="Calcium-transporting P-type ATPase, putative"/>
    <property type="match status" value="1"/>
</dbReference>
<dbReference type="Pfam" id="PF00122">
    <property type="entry name" value="E1-E2_ATPase"/>
    <property type="match status" value="1"/>
</dbReference>
<dbReference type="SUPFAM" id="SSF81653">
    <property type="entry name" value="Calcium ATPase, transduction domain A"/>
    <property type="match status" value="1"/>
</dbReference>
<keyword evidence="9" id="KW-1278">Translocase</keyword>
<dbReference type="InterPro" id="IPR008250">
    <property type="entry name" value="ATPase_P-typ_transduc_dom_A_sf"/>
</dbReference>
<evidence type="ECO:0000256" key="11">
    <source>
        <dbReference type="ARBA" id="ARBA00023136"/>
    </source>
</evidence>
<dbReference type="NCBIfam" id="TIGR01494">
    <property type="entry name" value="ATPase_P-type"/>
    <property type="match status" value="2"/>
</dbReference>
<dbReference type="FunFam" id="2.70.150.10:FF:000160">
    <property type="entry name" value="Sarcoplasmic/endoplasmic reticulum calcium ATPase 1"/>
    <property type="match status" value="1"/>
</dbReference>
<dbReference type="SUPFAM" id="SSF56784">
    <property type="entry name" value="HAD-like"/>
    <property type="match status" value="1"/>
</dbReference>
<sequence length="883" mass="96792">MDNHRSQLWHSQEIAAAYQNLNSSQTGLSQTEAKKRLKALGYNELKQHPPKSLSALLKEQIWDPMIFILFAASVTSALLNEWVESVVIFLIIVVNALIGIIQEKKAQSSLDALKNIAAPQARVLRKHLQIIPARELVIGDIVELRQGDMVPADLRLIESANLQVQEAPLTGEAMAVDKKADMLLTQDSALADQINMAFASSTVTNGRAKGIVVASGMDTQVGKIARLLDNQDNIETPLKKKLNSVGKILTVIGLIVCFAILGIGIVYGRPILPQFLVAISLAISIIPEGLPASASIVMALSVKRMAKQNALIKKLPAVETLGNATVICSDKTGTLTQNKMTLTHLAVDHDFSRQTLQSIDKLKQNTASKELALAASLCNDASFDNQHEKIIGDPTEAALLSLTKQLKLDLAKLRKQYRRIGEKPFDSKRKLMTTVHQVNKQKVAYTKGALDELLSRCDKILIDNQEIELTADKKAQILALNELMANKALRVLGFAKRALSDYPKDYKLEQNLTFIGIVGLIDPPRLEAFDAVKTCQKAGIKTIMITGDHKLTAIAIAKKLHIFQDGDLAISGQELNKMTDLELDKAAKKITVFARVSPSDKLRIIESLKRSQEVVAMTGDGVNDSPALKAAHIGIAMGKNGTDVAKQASDMILLDDSFSTIVSAIKEGRRVYRNIQKIIHFLLVGNIAEILSLTIATIFNWDAPLLALHILWVNLATATLPALALGVDPATKNIMQFKPVKSGTLFEKDYVKQILSQGIFVAFLTLSAFGIGSMQNYATGQTMAFAVLALCQILRSFSLHSNVEAISKSSLLQNPWLIISSLISTIFMGIILFTLQLQTLFHLTSLSLFNWLTILALASFSMIHVELGKIQKRMRLKQKIVID</sequence>
<feature type="transmembrane region" description="Helical" evidence="12">
    <location>
        <begin position="678"/>
        <end position="699"/>
    </location>
</feature>
<gene>
    <name evidence="14" type="ORF">BN55_06895</name>
</gene>
<dbReference type="eggNOG" id="COG0474">
    <property type="taxonomic scope" value="Bacteria"/>
</dbReference>
<dbReference type="GO" id="GO:0016887">
    <property type="term" value="F:ATP hydrolysis activity"/>
    <property type="evidence" value="ECO:0007669"/>
    <property type="project" value="InterPro"/>
</dbReference>
<dbReference type="SFLD" id="SFLDS00003">
    <property type="entry name" value="Haloacid_Dehalogenase"/>
    <property type="match status" value="1"/>
</dbReference>
<dbReference type="PANTHER" id="PTHR43294:SF21">
    <property type="entry name" value="CATION TRANSPORTING ATPASE"/>
    <property type="match status" value="1"/>
</dbReference>
<feature type="transmembrane region" description="Helical" evidence="12">
    <location>
        <begin position="754"/>
        <end position="771"/>
    </location>
</feature>
<dbReference type="InterPro" id="IPR023214">
    <property type="entry name" value="HAD_sf"/>
</dbReference>
<dbReference type="GeneID" id="82846558"/>
<dbReference type="Gene3D" id="3.40.1110.10">
    <property type="entry name" value="Calcium-transporting ATPase, cytoplasmic domain N"/>
    <property type="match status" value="1"/>
</dbReference>
<dbReference type="Gene3D" id="1.20.1110.10">
    <property type="entry name" value="Calcium-transporting ATPase, transmembrane domain"/>
    <property type="match status" value="1"/>
</dbReference>
<feature type="transmembrane region" description="Helical" evidence="12">
    <location>
        <begin position="85"/>
        <end position="101"/>
    </location>
</feature>
<organism evidence="14 15">
    <name type="scientific">Lactobacillus hominis DSM 23910 = CRBIP 24.179</name>
    <dbReference type="NCBI Taxonomy" id="1423758"/>
    <lineage>
        <taxon>Bacteria</taxon>
        <taxon>Bacillati</taxon>
        <taxon>Bacillota</taxon>
        <taxon>Bacilli</taxon>
        <taxon>Lactobacillales</taxon>
        <taxon>Lactobacillaceae</taxon>
        <taxon>Lactobacillus</taxon>
    </lineage>
</organism>
<dbReference type="Gene3D" id="2.70.150.10">
    <property type="entry name" value="Calcium-transporting ATPase, cytoplasmic transduction domain A"/>
    <property type="match status" value="1"/>
</dbReference>
<keyword evidence="8" id="KW-0460">Magnesium</keyword>
<dbReference type="Proteomes" id="UP000009320">
    <property type="component" value="Unassembled WGS sequence"/>
</dbReference>
<dbReference type="InterPro" id="IPR059000">
    <property type="entry name" value="ATPase_P-type_domA"/>
</dbReference>
<keyword evidence="4" id="KW-0597">Phosphoprotein</keyword>
<dbReference type="PANTHER" id="PTHR43294">
    <property type="entry name" value="SODIUM/POTASSIUM-TRANSPORTING ATPASE SUBUNIT ALPHA"/>
    <property type="match status" value="1"/>
</dbReference>
<dbReference type="InterPro" id="IPR023299">
    <property type="entry name" value="ATPase_P-typ_cyto_dom_N"/>
</dbReference>
<feature type="transmembrane region" description="Helical" evidence="12">
    <location>
        <begin position="777"/>
        <end position="795"/>
    </location>
</feature>
<dbReference type="GO" id="GO:0005886">
    <property type="term" value="C:plasma membrane"/>
    <property type="evidence" value="ECO:0007669"/>
    <property type="project" value="UniProtKB-SubCell"/>
</dbReference>
<feature type="transmembrane region" description="Helical" evidence="12">
    <location>
        <begin position="848"/>
        <end position="867"/>
    </location>
</feature>
<dbReference type="SMART" id="SM00831">
    <property type="entry name" value="Cation_ATPase_N"/>
    <property type="match status" value="1"/>
</dbReference>
<dbReference type="InterPro" id="IPR004014">
    <property type="entry name" value="ATPase_P-typ_cation-transptr_N"/>
</dbReference>
<dbReference type="InterPro" id="IPR050510">
    <property type="entry name" value="Cation_transp_ATPase_P-type"/>
</dbReference>
<keyword evidence="3" id="KW-1003">Cell membrane</keyword>
<dbReference type="InterPro" id="IPR023298">
    <property type="entry name" value="ATPase_P-typ_TM_dom_sf"/>
</dbReference>
<dbReference type="InterPro" id="IPR006068">
    <property type="entry name" value="ATPase_P-typ_cation-transptr_C"/>
</dbReference>
<evidence type="ECO:0000256" key="5">
    <source>
        <dbReference type="ARBA" id="ARBA00022692"/>
    </source>
</evidence>
<dbReference type="STRING" id="1423758.FC41_GL001285"/>
<comment type="caution">
    <text evidence="14">The sequence shown here is derived from an EMBL/GenBank/DDBJ whole genome shotgun (WGS) entry which is preliminary data.</text>
</comment>
<evidence type="ECO:0000313" key="14">
    <source>
        <dbReference type="EMBL" id="CCI81281.1"/>
    </source>
</evidence>
<keyword evidence="10 12" id="KW-1133">Transmembrane helix</keyword>
<dbReference type="SUPFAM" id="SSF81665">
    <property type="entry name" value="Calcium ATPase, transmembrane domain M"/>
    <property type="match status" value="1"/>
</dbReference>
<keyword evidence="5 12" id="KW-0812">Transmembrane</keyword>
<dbReference type="Pfam" id="PF13246">
    <property type="entry name" value="Cation_ATPase"/>
    <property type="match status" value="1"/>
</dbReference>
<dbReference type="RefSeq" id="WP_008469977.1">
    <property type="nucleotide sequence ID" value="NZ_AYZP01000003.1"/>
</dbReference>
<protein>
    <submittedName>
        <fullName evidence="14">Cation-transporting ATPase</fullName>
    </submittedName>
</protein>
<name>I7JUF0_9LACO</name>
<evidence type="ECO:0000256" key="7">
    <source>
        <dbReference type="ARBA" id="ARBA00022840"/>
    </source>
</evidence>
<proteinExistence type="inferred from homology"/>
<evidence type="ECO:0000256" key="8">
    <source>
        <dbReference type="ARBA" id="ARBA00022842"/>
    </source>
</evidence>
<evidence type="ECO:0000256" key="1">
    <source>
        <dbReference type="ARBA" id="ARBA00004651"/>
    </source>
</evidence>
<dbReference type="Pfam" id="PF00689">
    <property type="entry name" value="Cation_ATPase_C"/>
    <property type="match status" value="1"/>
</dbReference>
<comment type="similarity">
    <text evidence="2">Belongs to the cation transport ATPase (P-type) (TC 3.A.3) family. Type IIA subfamily.</text>
</comment>
<accession>I7JUF0</accession>
<feature type="transmembrane region" description="Helical" evidence="12">
    <location>
        <begin position="275"/>
        <end position="300"/>
    </location>
</feature>
<evidence type="ECO:0000256" key="3">
    <source>
        <dbReference type="ARBA" id="ARBA00022475"/>
    </source>
</evidence>
<dbReference type="PRINTS" id="PR00120">
    <property type="entry name" value="HATPASE"/>
</dbReference>
<dbReference type="SUPFAM" id="SSF81660">
    <property type="entry name" value="Metal cation-transporting ATPase, ATP-binding domain N"/>
    <property type="match status" value="1"/>
</dbReference>
<dbReference type="PROSITE" id="PS00154">
    <property type="entry name" value="ATPASE_E1_E2"/>
    <property type="match status" value="1"/>
</dbReference>
<dbReference type="OrthoDB" id="9760364at2"/>
<evidence type="ECO:0000259" key="13">
    <source>
        <dbReference type="SMART" id="SM00831"/>
    </source>
</evidence>
<dbReference type="EMBL" id="CAKE01000002">
    <property type="protein sequence ID" value="CCI81281.1"/>
    <property type="molecule type" value="Genomic_DNA"/>
</dbReference>
<dbReference type="PATRIC" id="fig|1423758.3.peg.1299"/>
<dbReference type="Gene3D" id="3.40.50.1000">
    <property type="entry name" value="HAD superfamily/HAD-like"/>
    <property type="match status" value="1"/>
</dbReference>
<evidence type="ECO:0000256" key="4">
    <source>
        <dbReference type="ARBA" id="ARBA00022553"/>
    </source>
</evidence>
<keyword evidence="7" id="KW-0067">ATP-binding</keyword>
<keyword evidence="6" id="KW-0547">Nucleotide-binding</keyword>
<evidence type="ECO:0000256" key="12">
    <source>
        <dbReference type="SAM" id="Phobius"/>
    </source>
</evidence>
<dbReference type="FunFam" id="3.40.50.1000:FF:000001">
    <property type="entry name" value="Phospholipid-transporting ATPase IC"/>
    <property type="match status" value="1"/>
</dbReference>
<dbReference type="InterPro" id="IPR018303">
    <property type="entry name" value="ATPase_P-typ_P_site"/>
</dbReference>
<evidence type="ECO:0000256" key="6">
    <source>
        <dbReference type="ARBA" id="ARBA00022741"/>
    </source>
</evidence>
<feature type="transmembrane region" description="Helical" evidence="12">
    <location>
        <begin position="705"/>
        <end position="727"/>
    </location>
</feature>
<dbReference type="InterPro" id="IPR036412">
    <property type="entry name" value="HAD-like_sf"/>
</dbReference>
<dbReference type="SFLD" id="SFLDF00027">
    <property type="entry name" value="p-type_atpase"/>
    <property type="match status" value="1"/>
</dbReference>